<dbReference type="HOGENOM" id="CLU_2030148_0_0_1"/>
<evidence type="ECO:0000313" key="2">
    <source>
        <dbReference type="EnsemblPlants" id="AES71056"/>
    </source>
</evidence>
<dbReference type="PaxDb" id="3880-AES71056"/>
<sequence length="122" mass="13800">MGTKWDIEKFIEDNNFGDWKLKVQVGLIQQKCVEAMKGELVLSTTLSQSDKIKIVDKARSVLVLCLRDKVLREGVKEIIVGGVLLGRGRKLSISTLKQRLLQVDLHVEVMVVWRDVKHSTSS</sequence>
<reference evidence="2" key="3">
    <citation type="submission" date="2015-04" db="UniProtKB">
        <authorList>
            <consortium name="EnsemblPlants"/>
        </authorList>
    </citation>
    <scope>IDENTIFICATION</scope>
    <source>
        <strain evidence="2">cv. Jemalong A17</strain>
    </source>
</reference>
<evidence type="ECO:0000313" key="1">
    <source>
        <dbReference type="EMBL" id="AES71056.1"/>
    </source>
</evidence>
<dbReference type="AlphaFoldDB" id="G7JA32"/>
<dbReference type="EnsemblPlants" id="AES71056">
    <property type="protein sequence ID" value="AES71056"/>
    <property type="gene ID" value="MTR_3g069560"/>
</dbReference>
<keyword evidence="3" id="KW-1185">Reference proteome</keyword>
<protein>
    <submittedName>
        <fullName evidence="1 2">Uncharacterized protein</fullName>
    </submittedName>
</protein>
<organism evidence="1 3">
    <name type="scientific">Medicago truncatula</name>
    <name type="common">Barrel medic</name>
    <name type="synonym">Medicago tribuloides</name>
    <dbReference type="NCBI Taxonomy" id="3880"/>
    <lineage>
        <taxon>Eukaryota</taxon>
        <taxon>Viridiplantae</taxon>
        <taxon>Streptophyta</taxon>
        <taxon>Embryophyta</taxon>
        <taxon>Tracheophyta</taxon>
        <taxon>Spermatophyta</taxon>
        <taxon>Magnoliopsida</taxon>
        <taxon>eudicotyledons</taxon>
        <taxon>Gunneridae</taxon>
        <taxon>Pentapetalae</taxon>
        <taxon>rosids</taxon>
        <taxon>fabids</taxon>
        <taxon>Fabales</taxon>
        <taxon>Fabaceae</taxon>
        <taxon>Papilionoideae</taxon>
        <taxon>50 kb inversion clade</taxon>
        <taxon>NPAAA clade</taxon>
        <taxon>Hologalegina</taxon>
        <taxon>IRL clade</taxon>
        <taxon>Trifolieae</taxon>
        <taxon>Medicago</taxon>
    </lineage>
</organism>
<proteinExistence type="predicted"/>
<dbReference type="Proteomes" id="UP000002051">
    <property type="component" value="Chromosome 3"/>
</dbReference>
<gene>
    <name evidence="1" type="ordered locus">MTR_3g069560</name>
</gene>
<reference evidence="1 3" key="2">
    <citation type="journal article" date="2014" name="BMC Genomics">
        <title>An improved genome release (version Mt4.0) for the model legume Medicago truncatula.</title>
        <authorList>
            <person name="Tang H."/>
            <person name="Krishnakumar V."/>
            <person name="Bidwell S."/>
            <person name="Rosen B."/>
            <person name="Chan A."/>
            <person name="Zhou S."/>
            <person name="Gentzbittel L."/>
            <person name="Childs K.L."/>
            <person name="Yandell M."/>
            <person name="Gundlach H."/>
            <person name="Mayer K.F."/>
            <person name="Schwartz D.C."/>
            <person name="Town C.D."/>
        </authorList>
    </citation>
    <scope>GENOME REANNOTATION</scope>
    <source>
        <strain evidence="2 3">cv. Jemalong A17</strain>
    </source>
</reference>
<accession>G7JA32</accession>
<reference evidence="1 3" key="1">
    <citation type="journal article" date="2011" name="Nature">
        <title>The Medicago genome provides insight into the evolution of rhizobial symbioses.</title>
        <authorList>
            <person name="Young N.D."/>
            <person name="Debelle F."/>
            <person name="Oldroyd G.E."/>
            <person name="Geurts R."/>
            <person name="Cannon S.B."/>
            <person name="Udvardi M.K."/>
            <person name="Benedito V.A."/>
            <person name="Mayer K.F."/>
            <person name="Gouzy J."/>
            <person name="Schoof H."/>
            <person name="Van de Peer Y."/>
            <person name="Proost S."/>
            <person name="Cook D.R."/>
            <person name="Meyers B.C."/>
            <person name="Spannagl M."/>
            <person name="Cheung F."/>
            <person name="De Mita S."/>
            <person name="Krishnakumar V."/>
            <person name="Gundlach H."/>
            <person name="Zhou S."/>
            <person name="Mudge J."/>
            <person name="Bharti A.K."/>
            <person name="Murray J.D."/>
            <person name="Naoumkina M.A."/>
            <person name="Rosen B."/>
            <person name="Silverstein K.A."/>
            <person name="Tang H."/>
            <person name="Rombauts S."/>
            <person name="Zhao P.X."/>
            <person name="Zhou P."/>
            <person name="Barbe V."/>
            <person name="Bardou P."/>
            <person name="Bechner M."/>
            <person name="Bellec A."/>
            <person name="Berger A."/>
            <person name="Berges H."/>
            <person name="Bidwell S."/>
            <person name="Bisseling T."/>
            <person name="Choisne N."/>
            <person name="Couloux A."/>
            <person name="Denny R."/>
            <person name="Deshpande S."/>
            <person name="Dai X."/>
            <person name="Doyle J.J."/>
            <person name="Dudez A.M."/>
            <person name="Farmer A.D."/>
            <person name="Fouteau S."/>
            <person name="Franken C."/>
            <person name="Gibelin C."/>
            <person name="Gish J."/>
            <person name="Goldstein S."/>
            <person name="Gonzalez A.J."/>
            <person name="Green P.J."/>
            <person name="Hallab A."/>
            <person name="Hartog M."/>
            <person name="Hua A."/>
            <person name="Humphray S.J."/>
            <person name="Jeong D.H."/>
            <person name="Jing Y."/>
            <person name="Jocker A."/>
            <person name="Kenton S.M."/>
            <person name="Kim D.J."/>
            <person name="Klee K."/>
            <person name="Lai H."/>
            <person name="Lang C."/>
            <person name="Lin S."/>
            <person name="Macmil S.L."/>
            <person name="Magdelenat G."/>
            <person name="Matthews L."/>
            <person name="McCorrison J."/>
            <person name="Monaghan E.L."/>
            <person name="Mun J.H."/>
            <person name="Najar F.Z."/>
            <person name="Nicholson C."/>
            <person name="Noirot C."/>
            <person name="O'Bleness M."/>
            <person name="Paule C.R."/>
            <person name="Poulain J."/>
            <person name="Prion F."/>
            <person name="Qin B."/>
            <person name="Qu C."/>
            <person name="Retzel E.F."/>
            <person name="Riddle C."/>
            <person name="Sallet E."/>
            <person name="Samain S."/>
            <person name="Samson N."/>
            <person name="Sanders I."/>
            <person name="Saurat O."/>
            <person name="Scarpelli C."/>
            <person name="Schiex T."/>
            <person name="Segurens B."/>
            <person name="Severin A.J."/>
            <person name="Sherrier D.J."/>
            <person name="Shi R."/>
            <person name="Sims S."/>
            <person name="Singer S.R."/>
            <person name="Sinharoy S."/>
            <person name="Sterck L."/>
            <person name="Viollet A."/>
            <person name="Wang B.B."/>
            <person name="Wang K."/>
            <person name="Wang M."/>
            <person name="Wang X."/>
            <person name="Warfsmann J."/>
            <person name="Weissenbach J."/>
            <person name="White D.D."/>
            <person name="White J.D."/>
            <person name="Wiley G.B."/>
            <person name="Wincker P."/>
            <person name="Xing Y."/>
            <person name="Yang L."/>
            <person name="Yao Z."/>
            <person name="Ying F."/>
            <person name="Zhai J."/>
            <person name="Zhou L."/>
            <person name="Zuber A."/>
            <person name="Denarie J."/>
            <person name="Dixon R.A."/>
            <person name="May G.D."/>
            <person name="Schwartz D.C."/>
            <person name="Rogers J."/>
            <person name="Quetier F."/>
            <person name="Town C.D."/>
            <person name="Roe B.A."/>
        </authorList>
    </citation>
    <scope>NUCLEOTIDE SEQUENCE [LARGE SCALE GENOMIC DNA]</scope>
    <source>
        <strain evidence="1">A17</strain>
        <strain evidence="2 3">cv. Jemalong A17</strain>
    </source>
</reference>
<name>G7JA32_MEDTR</name>
<evidence type="ECO:0000313" key="3">
    <source>
        <dbReference type="Proteomes" id="UP000002051"/>
    </source>
</evidence>
<dbReference type="EMBL" id="CM001219">
    <property type="protein sequence ID" value="AES71056.1"/>
    <property type="molecule type" value="Genomic_DNA"/>
</dbReference>